<dbReference type="Proteomes" id="UP000198374">
    <property type="component" value="Unassembled WGS sequence"/>
</dbReference>
<gene>
    <name evidence="2" type="ORF">IWT30_00486</name>
</gene>
<dbReference type="RefSeq" id="WP_089108355.1">
    <property type="nucleotide sequence ID" value="NZ_BCMF01000002.1"/>
</dbReference>
<comment type="caution">
    <text evidence="2">The sequence shown here is derived from an EMBL/GenBank/DDBJ whole genome shotgun (WGS) entry which is preliminary data.</text>
</comment>
<evidence type="ECO:0000256" key="1">
    <source>
        <dbReference type="SAM" id="Phobius"/>
    </source>
</evidence>
<evidence type="ECO:0000313" key="2">
    <source>
        <dbReference type="EMBL" id="GAW98541.1"/>
    </source>
</evidence>
<keyword evidence="1" id="KW-1133">Transmembrane helix</keyword>
<name>A0A1Z5IA96_9LACO</name>
<accession>A0A1Z5IA96</accession>
<keyword evidence="1" id="KW-0812">Transmembrane</keyword>
<keyword evidence="3" id="KW-1185">Reference proteome</keyword>
<keyword evidence="1" id="KW-0472">Membrane</keyword>
<reference evidence="2 3" key="1">
    <citation type="submission" date="2015-11" db="EMBL/GenBank/DDBJ databases">
        <title>Draft genome sequences of new species of the genus Lactobacillus isolated from orchardgrass silage.</title>
        <authorList>
            <person name="Tohno M."/>
            <person name="Tanizawa Y."/>
            <person name="Arita M."/>
        </authorList>
    </citation>
    <scope>NUCLEOTIDE SEQUENCE [LARGE SCALE GENOMIC DNA]</scope>
    <source>
        <strain evidence="2 3">IWT30</strain>
    </source>
</reference>
<dbReference type="EMBL" id="BCMF01000002">
    <property type="protein sequence ID" value="GAW98541.1"/>
    <property type="molecule type" value="Genomic_DNA"/>
</dbReference>
<evidence type="ECO:0000313" key="3">
    <source>
        <dbReference type="Proteomes" id="UP000198374"/>
    </source>
</evidence>
<organism evidence="2 3">
    <name type="scientific">Secundilactobacillus mixtipabuli</name>
    <dbReference type="NCBI Taxonomy" id="1435342"/>
    <lineage>
        <taxon>Bacteria</taxon>
        <taxon>Bacillati</taxon>
        <taxon>Bacillota</taxon>
        <taxon>Bacilli</taxon>
        <taxon>Lactobacillales</taxon>
        <taxon>Lactobacillaceae</taxon>
        <taxon>Secundilactobacillus</taxon>
    </lineage>
</organism>
<feature type="transmembrane region" description="Helical" evidence="1">
    <location>
        <begin position="62"/>
        <end position="83"/>
    </location>
</feature>
<dbReference type="AlphaFoldDB" id="A0A1Z5IA96"/>
<sequence length="147" mass="17185">MQTILNRKMTRQLNRKLHHDGFKTGFFASLRHRLNWQAELQNDRADAQNLPLIKRYLHAASIGWWTQKIVIALVILLTMQLCISLPQMAQAHADYQVYEYQVTYAKAHHDTQLLNTTLKRGPQVAWYLKYGHLTKAEYLQKIGAVNQ</sequence>
<proteinExistence type="predicted"/>
<protein>
    <submittedName>
        <fullName evidence="2">Uncharacterized protein</fullName>
    </submittedName>
</protein>